<evidence type="ECO:0000256" key="12">
    <source>
        <dbReference type="SAM" id="Phobius"/>
    </source>
</evidence>
<dbReference type="Pfam" id="PF00474">
    <property type="entry name" value="SSF"/>
    <property type="match status" value="1"/>
</dbReference>
<feature type="transmembrane region" description="Helical" evidence="12">
    <location>
        <begin position="281"/>
        <end position="307"/>
    </location>
</feature>
<dbReference type="NCBIfam" id="TIGR00813">
    <property type="entry name" value="sss"/>
    <property type="match status" value="1"/>
</dbReference>
<evidence type="ECO:0000256" key="1">
    <source>
        <dbReference type="ARBA" id="ARBA00004651"/>
    </source>
</evidence>
<feature type="transmembrane region" description="Helical" evidence="12">
    <location>
        <begin position="422"/>
        <end position="442"/>
    </location>
</feature>
<keyword evidence="9 12" id="KW-0472">Membrane</keyword>
<dbReference type="InterPro" id="IPR038377">
    <property type="entry name" value="Na/Glc_symporter_sf"/>
</dbReference>
<evidence type="ECO:0000256" key="11">
    <source>
        <dbReference type="RuleBase" id="RU362091"/>
    </source>
</evidence>
<proteinExistence type="inferred from homology"/>
<evidence type="ECO:0000256" key="3">
    <source>
        <dbReference type="ARBA" id="ARBA00022448"/>
    </source>
</evidence>
<keyword evidence="6 12" id="KW-1133">Transmembrane helix</keyword>
<feature type="transmembrane region" description="Helical" evidence="12">
    <location>
        <begin position="162"/>
        <end position="180"/>
    </location>
</feature>
<evidence type="ECO:0000256" key="4">
    <source>
        <dbReference type="ARBA" id="ARBA00022475"/>
    </source>
</evidence>
<comment type="subcellular location">
    <subcellularLocation>
        <location evidence="1">Cell membrane</location>
        <topology evidence="1">Multi-pass membrane protein</topology>
    </subcellularLocation>
</comment>
<evidence type="ECO:0000256" key="9">
    <source>
        <dbReference type="ARBA" id="ARBA00023136"/>
    </source>
</evidence>
<feature type="transmembrane region" description="Helical" evidence="12">
    <location>
        <begin position="449"/>
        <end position="467"/>
    </location>
</feature>
<dbReference type="PROSITE" id="PS50283">
    <property type="entry name" value="NA_SOLUT_SYMP_3"/>
    <property type="match status" value="1"/>
</dbReference>
<dbReference type="AlphaFoldDB" id="B9XI49"/>
<dbReference type="InterPro" id="IPR051163">
    <property type="entry name" value="Sodium:Solute_Symporter_SSF"/>
</dbReference>
<evidence type="ECO:0000256" key="10">
    <source>
        <dbReference type="ARBA" id="ARBA00023201"/>
    </source>
</evidence>
<organism evidence="13 14">
    <name type="scientific">Pedosphaera parvula (strain Ellin514)</name>
    <dbReference type="NCBI Taxonomy" id="320771"/>
    <lineage>
        <taxon>Bacteria</taxon>
        <taxon>Pseudomonadati</taxon>
        <taxon>Verrucomicrobiota</taxon>
        <taxon>Pedosphaerae</taxon>
        <taxon>Pedosphaerales</taxon>
        <taxon>Pedosphaeraceae</taxon>
        <taxon>Pedosphaera</taxon>
    </lineage>
</organism>
<evidence type="ECO:0000256" key="7">
    <source>
        <dbReference type="ARBA" id="ARBA00023053"/>
    </source>
</evidence>
<feature type="transmembrane region" description="Helical" evidence="12">
    <location>
        <begin position="192"/>
        <end position="212"/>
    </location>
</feature>
<gene>
    <name evidence="13" type="ORF">Cflav_PD3512</name>
</gene>
<evidence type="ECO:0000313" key="13">
    <source>
        <dbReference type="EMBL" id="EEF60542.1"/>
    </source>
</evidence>
<evidence type="ECO:0000313" key="14">
    <source>
        <dbReference type="Proteomes" id="UP000003688"/>
    </source>
</evidence>
<keyword evidence="10" id="KW-0739">Sodium transport</keyword>
<keyword evidence="7" id="KW-0915">Sodium</keyword>
<evidence type="ECO:0000256" key="6">
    <source>
        <dbReference type="ARBA" id="ARBA00022989"/>
    </source>
</evidence>
<sequence>MNGYFNFADWLVIFIYLGGIILLGVWFGRDQKNTRDYFLGSRNIPWWGIGLSIVAAETSALTIIGVPAMAYGTDMAFLQMIVGYVIARIILAVVMVPHYFKGEIYSPYQLFSNAFGPSVRQMAGGFFLLSETLAAGVRVYVACIPIKLMLGDRVLGFMTGDPILGAILLFVLLSLLYTYIGGVKAVIWTDAVQFFLFLVGGIFALCFIPSYFKGGFGEVFHAASAGGKLHWLNTAFTLGAPINIFMGIIGGTVMVMSSHGAEQLIVQRVLACKNVAEGRKALALSAVVIFPLFLIFLLTGAMLWVFYQSHPFQIPLPEPRPGSGIKANDFVFPIFMMTEVPHVLKGFLIVAILSAAMSSVSSALTSLSSVSTMDFVKALSKKSRSESYYLTFSKVSTIAWAAMLILVAYISREVDFVLNAAFSLRGLTSGALLGGLLLAVFWKKGRSTPILVGMSASLLVMTAIQVLPKYEYFRPPALSAGDINLEAFASELREPARNEGVTPFLQTQLSPATKEMLAAYKGGTNEPLQRALVTDLNQVIQGKSIYDTERFASVKLSPDTVKLLERGQEGKGLARLNRTLLLEAYPKKLSLHIPEIFWPWYALIGTTVMIGVAWLVRLVMGVDSDSRYKARPQTASNEPAIK</sequence>
<accession>B9XI49</accession>
<dbReference type="PANTHER" id="PTHR42985">
    <property type="entry name" value="SODIUM-COUPLED MONOCARBOXYLATE TRANSPORTER"/>
    <property type="match status" value="1"/>
</dbReference>
<evidence type="ECO:0000256" key="8">
    <source>
        <dbReference type="ARBA" id="ARBA00023065"/>
    </source>
</evidence>
<dbReference type="InterPro" id="IPR001734">
    <property type="entry name" value="Na/solute_symporter"/>
</dbReference>
<dbReference type="GO" id="GO:0005886">
    <property type="term" value="C:plasma membrane"/>
    <property type="evidence" value="ECO:0007669"/>
    <property type="project" value="UniProtKB-SubCell"/>
</dbReference>
<keyword evidence="5 12" id="KW-0812">Transmembrane</keyword>
<reference evidence="13 14" key="1">
    <citation type="journal article" date="2011" name="J. Bacteriol.">
        <title>Genome sequence of 'Pedosphaera parvula' Ellin514, an aerobic Verrucomicrobial isolate from pasture soil.</title>
        <authorList>
            <person name="Kant R."/>
            <person name="van Passel M.W."/>
            <person name="Sangwan P."/>
            <person name="Palva A."/>
            <person name="Lucas S."/>
            <person name="Copeland A."/>
            <person name="Lapidus A."/>
            <person name="Glavina Del Rio T."/>
            <person name="Dalin E."/>
            <person name="Tice H."/>
            <person name="Bruce D."/>
            <person name="Goodwin L."/>
            <person name="Pitluck S."/>
            <person name="Chertkov O."/>
            <person name="Larimer F.W."/>
            <person name="Land M.L."/>
            <person name="Hauser L."/>
            <person name="Brettin T.S."/>
            <person name="Detter J.C."/>
            <person name="Han S."/>
            <person name="de Vos W.M."/>
            <person name="Janssen P.H."/>
            <person name="Smidt H."/>
        </authorList>
    </citation>
    <scope>NUCLEOTIDE SEQUENCE [LARGE SCALE GENOMIC DNA]</scope>
    <source>
        <strain evidence="13 14">Ellin514</strain>
    </source>
</reference>
<keyword evidence="3" id="KW-0813">Transport</keyword>
<protein>
    <submittedName>
        <fullName evidence="13">Na+/solute symporter</fullName>
    </submittedName>
</protein>
<dbReference type="OrthoDB" id="9814523at2"/>
<keyword evidence="14" id="KW-1185">Reference proteome</keyword>
<evidence type="ECO:0000256" key="5">
    <source>
        <dbReference type="ARBA" id="ARBA00022692"/>
    </source>
</evidence>
<dbReference type="GO" id="GO:0015293">
    <property type="term" value="F:symporter activity"/>
    <property type="evidence" value="ECO:0007669"/>
    <property type="project" value="TreeGrafter"/>
</dbReference>
<evidence type="ECO:0000256" key="2">
    <source>
        <dbReference type="ARBA" id="ARBA00006434"/>
    </source>
</evidence>
<keyword evidence="8" id="KW-0406">Ion transport</keyword>
<dbReference type="EMBL" id="ABOX02000016">
    <property type="protein sequence ID" value="EEF60542.1"/>
    <property type="molecule type" value="Genomic_DNA"/>
</dbReference>
<comment type="similarity">
    <text evidence="2 11">Belongs to the sodium:solute symporter (SSF) (TC 2.A.21) family.</text>
</comment>
<dbReference type="STRING" id="320771.Cflav_PD3512"/>
<keyword evidence="4" id="KW-1003">Cell membrane</keyword>
<dbReference type="GO" id="GO:0006814">
    <property type="term" value="P:sodium ion transport"/>
    <property type="evidence" value="ECO:0007669"/>
    <property type="project" value="UniProtKB-KW"/>
</dbReference>
<feature type="transmembrane region" description="Helical" evidence="12">
    <location>
        <begin position="81"/>
        <end position="100"/>
    </location>
</feature>
<dbReference type="Proteomes" id="UP000003688">
    <property type="component" value="Unassembled WGS sequence"/>
</dbReference>
<name>B9XI49_PEDPL</name>
<comment type="caution">
    <text evidence="13">The sequence shown here is derived from an EMBL/GenBank/DDBJ whole genome shotgun (WGS) entry which is preliminary data.</text>
</comment>
<feature type="transmembrane region" description="Helical" evidence="12">
    <location>
        <begin position="7"/>
        <end position="27"/>
    </location>
</feature>
<feature type="transmembrane region" description="Helical" evidence="12">
    <location>
        <begin position="346"/>
        <end position="367"/>
    </location>
</feature>
<feature type="transmembrane region" description="Helical" evidence="12">
    <location>
        <begin position="598"/>
        <end position="619"/>
    </location>
</feature>
<feature type="transmembrane region" description="Helical" evidence="12">
    <location>
        <begin position="120"/>
        <end position="141"/>
    </location>
</feature>
<dbReference type="RefSeq" id="WP_007415493.1">
    <property type="nucleotide sequence ID" value="NZ_ABOX02000016.1"/>
</dbReference>
<feature type="transmembrane region" description="Helical" evidence="12">
    <location>
        <begin position="47"/>
        <end position="69"/>
    </location>
</feature>
<dbReference type="PANTHER" id="PTHR42985:SF47">
    <property type="entry name" value="INTEGRAL MEMBRANE TRANSPORT PROTEIN"/>
    <property type="match status" value="1"/>
</dbReference>
<feature type="transmembrane region" description="Helical" evidence="12">
    <location>
        <begin position="388"/>
        <end position="410"/>
    </location>
</feature>
<dbReference type="Gene3D" id="1.20.1730.10">
    <property type="entry name" value="Sodium/glucose cotransporter"/>
    <property type="match status" value="1"/>
</dbReference>